<gene>
    <name evidence="1" type="primary">tabA_2</name>
    <name evidence="1" type="ORF">NCTC11967_03949</name>
</gene>
<dbReference type="EMBL" id="UAVL01000019">
    <property type="protein sequence ID" value="SQA64915.1"/>
    <property type="molecule type" value="Genomic_DNA"/>
</dbReference>
<accession>A0AB38G1A6</accession>
<reference evidence="1 2" key="1">
    <citation type="submission" date="2018-06" db="EMBL/GenBank/DDBJ databases">
        <authorList>
            <consortium name="Pathogen Informatics"/>
            <person name="Doyle S."/>
        </authorList>
    </citation>
    <scope>NUCLEOTIDE SEQUENCE [LARGE SCALE GENOMIC DNA]</scope>
    <source>
        <strain evidence="1 2">NCTC11967</strain>
    </source>
</reference>
<name>A0AB38G1A6_9ENTR</name>
<dbReference type="NCBIfam" id="TIGR00022">
    <property type="entry name" value="YhcH/YjgK/YiaL family protein"/>
    <property type="match status" value="1"/>
</dbReference>
<evidence type="ECO:0000313" key="1">
    <source>
        <dbReference type="EMBL" id="SQA64915.1"/>
    </source>
</evidence>
<organism evidence="1 2">
    <name type="scientific">Yokenella regensburgei</name>
    <dbReference type="NCBI Taxonomy" id="158877"/>
    <lineage>
        <taxon>Bacteria</taxon>
        <taxon>Pseudomonadati</taxon>
        <taxon>Pseudomonadota</taxon>
        <taxon>Gammaproteobacteria</taxon>
        <taxon>Enterobacterales</taxon>
        <taxon>Enterobacteriaceae</taxon>
        <taxon>Yokenella</taxon>
    </lineage>
</organism>
<dbReference type="Proteomes" id="UP000251313">
    <property type="component" value="Unassembled WGS sequence"/>
</dbReference>
<dbReference type="SUPFAM" id="SSF51197">
    <property type="entry name" value="Clavaminate synthase-like"/>
    <property type="match status" value="1"/>
</dbReference>
<dbReference type="PANTHER" id="PTHR34986:SF5">
    <property type="entry name" value="N-ACETYLNEURAMINATE ANOMERASE NANQ"/>
    <property type="match status" value="1"/>
</dbReference>
<dbReference type="Gene3D" id="2.60.120.370">
    <property type="entry name" value="YhcH/YjgK/YiaL"/>
    <property type="match status" value="1"/>
</dbReference>
<dbReference type="Pfam" id="PF04074">
    <property type="entry name" value="DUF386"/>
    <property type="match status" value="1"/>
</dbReference>
<dbReference type="InterPro" id="IPR049827">
    <property type="entry name" value="NanQ"/>
</dbReference>
<proteinExistence type="predicted"/>
<dbReference type="InterPro" id="IPR004375">
    <property type="entry name" value="NanQ/TabA/YiaL"/>
</dbReference>
<dbReference type="GO" id="GO:0005829">
    <property type="term" value="C:cytosol"/>
    <property type="evidence" value="ECO:0007669"/>
    <property type="project" value="TreeGrafter"/>
</dbReference>
<evidence type="ECO:0000313" key="2">
    <source>
        <dbReference type="Proteomes" id="UP000251313"/>
    </source>
</evidence>
<comment type="caution">
    <text evidence="1">The sequence shown here is derived from an EMBL/GenBank/DDBJ whole genome shotgun (WGS) entry which is preliminary data.</text>
</comment>
<dbReference type="PANTHER" id="PTHR34986">
    <property type="entry name" value="EVOLVED BETA-GALACTOSIDASE SUBUNIT BETA"/>
    <property type="match status" value="1"/>
</dbReference>
<dbReference type="NCBIfam" id="NF040884">
    <property type="entry name" value="acetylneur_anom"/>
    <property type="match status" value="1"/>
</dbReference>
<dbReference type="RefSeq" id="WP_038256037.1">
    <property type="nucleotide sequence ID" value="NZ_CP050811.1"/>
</dbReference>
<dbReference type="AlphaFoldDB" id="A0AB38G1A6"/>
<sequence>MITGNIQHLQAAGLSPSLIAAIDRALSLAPAKLEPGRYELQGDRLFMNVMQFVTQRPEEKQAELHRRYIDIQILLAGEEQIYYGANGSARECGDWHESDDYQLCHTMTEEQCLTLTAGEFVIFMPGEPHKPGCSLTAPQEIKKVVIKLEFAEPG</sequence>
<protein>
    <submittedName>
        <fullName evidence="1">Toxin-antitoxin biofilm protein TabA</fullName>
    </submittedName>
</protein>
<dbReference type="InterPro" id="IPR037012">
    <property type="entry name" value="NanQ/TabA/YiaL_sf"/>
</dbReference>